<evidence type="ECO:0000313" key="3">
    <source>
        <dbReference type="Proteomes" id="UP001321580"/>
    </source>
</evidence>
<keyword evidence="1" id="KW-1133">Transmembrane helix</keyword>
<dbReference type="Pfam" id="PF09604">
    <property type="entry name" value="Potass_KdpF"/>
    <property type="match status" value="1"/>
</dbReference>
<dbReference type="Proteomes" id="UP001321580">
    <property type="component" value="Unassembled WGS sequence"/>
</dbReference>
<sequence>MPGWLALVCSVAVIVAAAYLLYVVLRPEDF</sequence>
<dbReference type="EMBL" id="JASGBI010000001">
    <property type="protein sequence ID" value="MDI9238394.1"/>
    <property type="molecule type" value="Genomic_DNA"/>
</dbReference>
<keyword evidence="1" id="KW-0812">Transmembrane</keyword>
<organism evidence="2 3">
    <name type="scientific">Lysobacter stagni</name>
    <dbReference type="NCBI Taxonomy" id="3045172"/>
    <lineage>
        <taxon>Bacteria</taxon>
        <taxon>Pseudomonadati</taxon>
        <taxon>Pseudomonadota</taxon>
        <taxon>Gammaproteobacteria</taxon>
        <taxon>Lysobacterales</taxon>
        <taxon>Lysobacteraceae</taxon>
        <taxon>Lysobacter</taxon>
    </lineage>
</organism>
<keyword evidence="3" id="KW-1185">Reference proteome</keyword>
<evidence type="ECO:0000256" key="1">
    <source>
        <dbReference type="SAM" id="Phobius"/>
    </source>
</evidence>
<keyword evidence="1" id="KW-0472">Membrane</keyword>
<dbReference type="RefSeq" id="WP_158984036.1">
    <property type="nucleotide sequence ID" value="NZ_JASGBI010000001.1"/>
</dbReference>
<name>A0ABT6XE27_9GAMM</name>
<protein>
    <submittedName>
        <fullName evidence="2">Potassium-transporting ATPase subunit F</fullName>
    </submittedName>
</protein>
<feature type="transmembrane region" description="Helical" evidence="1">
    <location>
        <begin position="5"/>
        <end position="25"/>
    </location>
</feature>
<accession>A0ABT6XE27</accession>
<dbReference type="InterPro" id="IPR011726">
    <property type="entry name" value="KdpF"/>
</dbReference>
<proteinExistence type="predicted"/>
<evidence type="ECO:0000313" key="2">
    <source>
        <dbReference type="EMBL" id="MDI9238394.1"/>
    </source>
</evidence>
<gene>
    <name evidence="2" type="ORF">QLQ15_05645</name>
</gene>
<comment type="caution">
    <text evidence="2">The sequence shown here is derived from an EMBL/GenBank/DDBJ whole genome shotgun (WGS) entry which is preliminary data.</text>
</comment>
<reference evidence="2 3" key="1">
    <citation type="submission" date="2023-05" db="EMBL/GenBank/DDBJ databases">
        <title>Lysobacter sp. strain LF1 Genome sequencing and assembly.</title>
        <authorList>
            <person name="Jung Y."/>
        </authorList>
    </citation>
    <scope>NUCLEOTIDE SEQUENCE [LARGE SCALE GENOMIC DNA]</scope>
    <source>
        <strain evidence="2 3">LF1</strain>
    </source>
</reference>